<proteinExistence type="predicted"/>
<dbReference type="PROSITE" id="PS50943">
    <property type="entry name" value="HTH_CROC1"/>
    <property type="match status" value="1"/>
</dbReference>
<dbReference type="Gene3D" id="1.10.260.40">
    <property type="entry name" value="lambda repressor-like DNA-binding domains"/>
    <property type="match status" value="1"/>
</dbReference>
<dbReference type="Proteomes" id="UP001595693">
    <property type="component" value="Unassembled WGS sequence"/>
</dbReference>
<dbReference type="InterPro" id="IPR001387">
    <property type="entry name" value="Cro/C1-type_HTH"/>
</dbReference>
<keyword evidence="4" id="KW-1185">Reference proteome</keyword>
<sequence>MSHELNQLRMEHLDKSLDPYKALRKRERPSQGWLKSIREALGRTERQQAQRLGITGPSLHKSEKAEAEDRITLGQLRKLADGLDCDLVYALVPRQPISEVVQQRARELAVKEIGAVTHTMALEGQRPGDDRVRRQIDSRAAELLRERWSALWR</sequence>
<evidence type="ECO:0000259" key="2">
    <source>
        <dbReference type="PROSITE" id="PS50943"/>
    </source>
</evidence>
<evidence type="ECO:0000313" key="4">
    <source>
        <dbReference type="Proteomes" id="UP001595693"/>
    </source>
</evidence>
<evidence type="ECO:0000313" key="3">
    <source>
        <dbReference type="EMBL" id="MFC3938097.1"/>
    </source>
</evidence>
<dbReference type="CDD" id="cd00093">
    <property type="entry name" value="HTH_XRE"/>
    <property type="match status" value="1"/>
</dbReference>
<gene>
    <name evidence="3" type="ORF">ACFOW3_26105</name>
</gene>
<name>A0ABV8DII2_9BURK</name>
<reference evidence="4" key="1">
    <citation type="journal article" date="2019" name="Int. J. Syst. Evol. Microbiol.">
        <title>The Global Catalogue of Microorganisms (GCM) 10K type strain sequencing project: providing services to taxonomists for standard genome sequencing and annotation.</title>
        <authorList>
            <consortium name="The Broad Institute Genomics Platform"/>
            <consortium name="The Broad Institute Genome Sequencing Center for Infectious Disease"/>
            <person name="Wu L."/>
            <person name="Ma J."/>
        </authorList>
    </citation>
    <scope>NUCLEOTIDE SEQUENCE [LARGE SCALE GENOMIC DNA]</scope>
    <source>
        <strain evidence="4">CCUG 2113</strain>
    </source>
</reference>
<dbReference type="SUPFAM" id="SSF47413">
    <property type="entry name" value="lambda repressor-like DNA-binding domains"/>
    <property type="match status" value="1"/>
</dbReference>
<feature type="domain" description="HTH cro/C1-type" evidence="2">
    <location>
        <begin position="34"/>
        <end position="90"/>
    </location>
</feature>
<dbReference type="InterPro" id="IPR013435">
    <property type="entry name" value="Mobile_mystery_prot_A"/>
</dbReference>
<dbReference type="RefSeq" id="WP_055402076.1">
    <property type="nucleotide sequence ID" value="NZ_JAMXAX010000135.1"/>
</dbReference>
<dbReference type="SMART" id="SM00530">
    <property type="entry name" value="HTH_XRE"/>
    <property type="match status" value="1"/>
</dbReference>
<feature type="region of interest" description="Disordered" evidence="1">
    <location>
        <begin position="45"/>
        <end position="66"/>
    </location>
</feature>
<protein>
    <submittedName>
        <fullName evidence="3">Mobile mystery protein A</fullName>
    </submittedName>
</protein>
<organism evidence="3 4">
    <name type="scientific">Acidovorax facilis</name>
    <dbReference type="NCBI Taxonomy" id="12917"/>
    <lineage>
        <taxon>Bacteria</taxon>
        <taxon>Pseudomonadati</taxon>
        <taxon>Pseudomonadota</taxon>
        <taxon>Betaproteobacteria</taxon>
        <taxon>Burkholderiales</taxon>
        <taxon>Comamonadaceae</taxon>
        <taxon>Acidovorax</taxon>
    </lineage>
</organism>
<dbReference type="EMBL" id="JBHSAJ010000166">
    <property type="protein sequence ID" value="MFC3938097.1"/>
    <property type="molecule type" value="Genomic_DNA"/>
</dbReference>
<dbReference type="InterPro" id="IPR010982">
    <property type="entry name" value="Lambda_DNA-bd_dom_sf"/>
</dbReference>
<comment type="caution">
    <text evidence="3">The sequence shown here is derived from an EMBL/GenBank/DDBJ whole genome shotgun (WGS) entry which is preliminary data.</text>
</comment>
<accession>A0ABV8DII2</accession>
<dbReference type="NCBIfam" id="TIGR02612">
    <property type="entry name" value="mob_myst_A"/>
    <property type="match status" value="1"/>
</dbReference>
<evidence type="ECO:0000256" key="1">
    <source>
        <dbReference type="SAM" id="MobiDB-lite"/>
    </source>
</evidence>